<dbReference type="AlphaFoldDB" id="A0A392PHY2"/>
<dbReference type="EMBL" id="LXQA010078854">
    <property type="protein sequence ID" value="MCI11100.1"/>
    <property type="molecule type" value="Genomic_DNA"/>
</dbReference>
<evidence type="ECO:0000313" key="2">
    <source>
        <dbReference type="Proteomes" id="UP000265520"/>
    </source>
</evidence>
<keyword evidence="2" id="KW-1185">Reference proteome</keyword>
<sequence length="61" mass="6916">MSRSDPLTRSRAIAAIQQGEPSNVHDVEVIPEPLNTAAKLLNFLLKHPYRLTTYFHLSMLL</sequence>
<evidence type="ECO:0000313" key="1">
    <source>
        <dbReference type="EMBL" id="MCI11100.1"/>
    </source>
</evidence>
<accession>A0A392PHY2</accession>
<comment type="caution">
    <text evidence="1">The sequence shown here is derived from an EMBL/GenBank/DDBJ whole genome shotgun (WGS) entry which is preliminary data.</text>
</comment>
<name>A0A392PHY2_9FABA</name>
<reference evidence="1 2" key="1">
    <citation type="journal article" date="2018" name="Front. Plant Sci.">
        <title>Red Clover (Trifolium pratense) and Zigzag Clover (T. medium) - A Picture of Genomic Similarities and Differences.</title>
        <authorList>
            <person name="Dluhosova J."/>
            <person name="Istvanek J."/>
            <person name="Nedelnik J."/>
            <person name="Repkova J."/>
        </authorList>
    </citation>
    <scope>NUCLEOTIDE SEQUENCE [LARGE SCALE GENOMIC DNA]</scope>
    <source>
        <strain evidence="2">cv. 10/8</strain>
        <tissue evidence="1">Leaf</tissue>
    </source>
</reference>
<proteinExistence type="predicted"/>
<dbReference type="Proteomes" id="UP000265520">
    <property type="component" value="Unassembled WGS sequence"/>
</dbReference>
<protein>
    <submittedName>
        <fullName evidence="1">Uncharacterized protein</fullName>
    </submittedName>
</protein>
<organism evidence="1 2">
    <name type="scientific">Trifolium medium</name>
    <dbReference type="NCBI Taxonomy" id="97028"/>
    <lineage>
        <taxon>Eukaryota</taxon>
        <taxon>Viridiplantae</taxon>
        <taxon>Streptophyta</taxon>
        <taxon>Embryophyta</taxon>
        <taxon>Tracheophyta</taxon>
        <taxon>Spermatophyta</taxon>
        <taxon>Magnoliopsida</taxon>
        <taxon>eudicotyledons</taxon>
        <taxon>Gunneridae</taxon>
        <taxon>Pentapetalae</taxon>
        <taxon>rosids</taxon>
        <taxon>fabids</taxon>
        <taxon>Fabales</taxon>
        <taxon>Fabaceae</taxon>
        <taxon>Papilionoideae</taxon>
        <taxon>50 kb inversion clade</taxon>
        <taxon>NPAAA clade</taxon>
        <taxon>Hologalegina</taxon>
        <taxon>IRL clade</taxon>
        <taxon>Trifolieae</taxon>
        <taxon>Trifolium</taxon>
    </lineage>
</organism>